<evidence type="ECO:0000259" key="2">
    <source>
        <dbReference type="Pfam" id="PF00582"/>
    </source>
</evidence>
<reference evidence="3 4" key="1">
    <citation type="submission" date="2017-08" db="EMBL/GenBank/DDBJ databases">
        <title>Infants hospitalized years apart are colonized by the same room-sourced microbial strains.</title>
        <authorList>
            <person name="Brooks B."/>
            <person name="Olm M.R."/>
            <person name="Firek B.A."/>
            <person name="Baker R."/>
            <person name="Thomas B.C."/>
            <person name="Morowitz M.J."/>
            <person name="Banfield J.F."/>
        </authorList>
    </citation>
    <scope>NUCLEOTIDE SEQUENCE [LARGE SCALE GENOMIC DNA]</scope>
    <source>
        <strain evidence="3">S2_005_002_R2_33</strain>
    </source>
</reference>
<proteinExistence type="inferred from homology"/>
<dbReference type="Gene3D" id="3.40.50.12370">
    <property type="match status" value="1"/>
</dbReference>
<protein>
    <submittedName>
        <fullName evidence="3">Universal stress protein UspA</fullName>
    </submittedName>
</protein>
<dbReference type="Pfam" id="PF00582">
    <property type="entry name" value="Usp"/>
    <property type="match status" value="1"/>
</dbReference>
<evidence type="ECO:0000256" key="1">
    <source>
        <dbReference type="ARBA" id="ARBA00008791"/>
    </source>
</evidence>
<dbReference type="SUPFAM" id="SSF52402">
    <property type="entry name" value="Adenine nucleotide alpha hydrolases-like"/>
    <property type="match status" value="2"/>
</dbReference>
<gene>
    <name evidence="3" type="ORF">DI555_19380</name>
</gene>
<dbReference type="InterPro" id="IPR006016">
    <property type="entry name" value="UspA"/>
</dbReference>
<name>A0A2W5NHB2_9SPHN</name>
<dbReference type="Proteomes" id="UP000249082">
    <property type="component" value="Unassembled WGS sequence"/>
</dbReference>
<evidence type="ECO:0000313" key="3">
    <source>
        <dbReference type="EMBL" id="PZQ52872.1"/>
    </source>
</evidence>
<accession>A0A2W5NHB2</accession>
<comment type="similarity">
    <text evidence="1">Belongs to the universal stress protein A family.</text>
</comment>
<dbReference type="EMBL" id="QFPX01000020">
    <property type="protein sequence ID" value="PZQ52872.1"/>
    <property type="molecule type" value="Genomic_DNA"/>
</dbReference>
<sequence length="260" mass="27828">MRSILVNADRKPDSEARVDAALELARHLDGHLTVLVDTPVSRYIAMDPMGGSYVISEALDKARGEDDAAAEAIEGRLTRGDIAFEVIRSEEDPVPALAGAARLSDLVVVSRSSGIAGQLAMVARAPVLTLPEGRRLSLPIRRAVIAWDGGEQAASALKAAVPLLQSCQVVKLVTVIEKSGGFPATDALRYLSRNGVHAEYEEYERRGSTEETLALAVNQNHAELLVMGAYGKSRLREFLFGGVTAHFLSEASAPAVLFCH</sequence>
<dbReference type="PANTHER" id="PTHR46268:SF15">
    <property type="entry name" value="UNIVERSAL STRESS PROTEIN HP_0031"/>
    <property type="match status" value="1"/>
</dbReference>
<dbReference type="InterPro" id="IPR006015">
    <property type="entry name" value="Universal_stress_UspA"/>
</dbReference>
<dbReference type="PRINTS" id="PR01438">
    <property type="entry name" value="UNVRSLSTRESS"/>
</dbReference>
<evidence type="ECO:0000313" key="4">
    <source>
        <dbReference type="Proteomes" id="UP000249082"/>
    </source>
</evidence>
<feature type="domain" description="UspA" evidence="2">
    <location>
        <begin position="140"/>
        <end position="256"/>
    </location>
</feature>
<comment type="caution">
    <text evidence="3">The sequence shown here is derived from an EMBL/GenBank/DDBJ whole genome shotgun (WGS) entry which is preliminary data.</text>
</comment>
<dbReference type="PANTHER" id="PTHR46268">
    <property type="entry name" value="STRESS RESPONSE PROTEIN NHAX"/>
    <property type="match status" value="1"/>
</dbReference>
<dbReference type="CDD" id="cd00293">
    <property type="entry name" value="USP-like"/>
    <property type="match status" value="1"/>
</dbReference>
<dbReference type="AlphaFoldDB" id="A0A2W5NHB2"/>
<organism evidence="3 4">
    <name type="scientific">Novosphingobium pentaromativorans</name>
    <dbReference type="NCBI Taxonomy" id="205844"/>
    <lineage>
        <taxon>Bacteria</taxon>
        <taxon>Pseudomonadati</taxon>
        <taxon>Pseudomonadota</taxon>
        <taxon>Alphaproteobacteria</taxon>
        <taxon>Sphingomonadales</taxon>
        <taxon>Sphingomonadaceae</taxon>
        <taxon>Novosphingobium</taxon>
    </lineage>
</organism>